<keyword evidence="4" id="KW-1185">Reference proteome</keyword>
<evidence type="ECO:0000256" key="1">
    <source>
        <dbReference type="SAM" id="MobiDB-lite"/>
    </source>
</evidence>
<dbReference type="Gene3D" id="3.40.250.10">
    <property type="entry name" value="Rhodanese-like domain"/>
    <property type="match status" value="1"/>
</dbReference>
<evidence type="ECO:0000313" key="3">
    <source>
        <dbReference type="EMBL" id="TPX07195.1"/>
    </source>
</evidence>
<dbReference type="EMBL" id="SKBQ01000093">
    <property type="protein sequence ID" value="TPX07195.1"/>
    <property type="molecule type" value="Genomic_DNA"/>
</dbReference>
<sequence>MHSRNHLNVYKGPDSLKDYFNPDVAPLLPLVEVPGHLNPYREYGVRIYAKMMTMHPANNVKAIPALHLLQHGVVADKTKTIVESSSGSTVISMAMVSRALYGLSDVHAFLSNKTTAAKLRLMQFFGLNITLFGGPSQFEPDDKRGGICAAKCWAEQSESVVNPDQYHNDLILEQLPEINVICAGMGTSGMASLWIGTMAGLGSFFKERRPSVYRLGVCTAAGNRVPGPRPMALLSSVTFPWRSAVDHVEEVASYPSFALSLQLCRSGIVGGPSSGFNLQGLYQFLEKRKQMGTLAQLAGKDGEIHCVTLCCDLPYQYIDEYFDKLGPDPFPAIQNDELTQVDLYSYDSVWEKEPLQALAEFYTLGKISASEILSLSKGQSDKGRGWQTNGFPAPDSIIVDLRQSEDFQQFSLPGSINYPFVESRSPSPFTNPKVLASLWRRLESSLGSADHFICSQIHGKRSLILCYDGDSARVATSVLRAKGYKADSINGGVAAIDPKTYTACEIKGRRETSFTQKAVGSKTSVRQDGTSCERGSGRYLASFSMWNPGRAEAESEVGKCKLKYISQCLGQASPDALADCSERGGKSELGGFHACWPQRPGSGSLGSLGPVFHHIPFVHFDVKAAKGQADGGACYVAKRRSRVAASRQGGSNSQNHMLMQFGYNHLVLKLSDWELGLPHPSNSNAGVEANLEDKIGVWVPGVRTTDHGPVPGNQLNQLDADTWPGIPRNTLSA</sequence>
<dbReference type="InterPro" id="IPR001926">
    <property type="entry name" value="TrpB-like_PALP"/>
</dbReference>
<evidence type="ECO:0000313" key="4">
    <source>
        <dbReference type="Proteomes" id="UP000319257"/>
    </source>
</evidence>
<dbReference type="RefSeq" id="XP_030988906.1">
    <property type="nucleotide sequence ID" value="XM_031133567.1"/>
</dbReference>
<dbReference type="Pfam" id="PF00581">
    <property type="entry name" value="Rhodanese"/>
    <property type="match status" value="1"/>
</dbReference>
<dbReference type="CDD" id="cd00158">
    <property type="entry name" value="RHOD"/>
    <property type="match status" value="1"/>
</dbReference>
<dbReference type="SUPFAM" id="SSF52821">
    <property type="entry name" value="Rhodanese/Cell cycle control phosphatase"/>
    <property type="match status" value="1"/>
</dbReference>
<evidence type="ECO:0000259" key="2">
    <source>
        <dbReference type="PROSITE" id="PS50206"/>
    </source>
</evidence>
<dbReference type="Gene3D" id="3.40.50.1100">
    <property type="match status" value="2"/>
</dbReference>
<dbReference type="AlphaFoldDB" id="A0A507ADP7"/>
<reference evidence="3 4" key="1">
    <citation type="submission" date="2019-06" db="EMBL/GenBank/DDBJ databases">
        <title>Draft genome sequence of the filamentous fungus Phialemoniopsis curvata isolated from diesel fuel.</title>
        <authorList>
            <person name="Varaljay V.A."/>
            <person name="Lyon W.J."/>
            <person name="Crouch A.L."/>
            <person name="Drake C.E."/>
            <person name="Hollomon J.M."/>
            <person name="Nadeau L.J."/>
            <person name="Nunn H.S."/>
            <person name="Stevenson B.S."/>
            <person name="Bojanowski C.L."/>
            <person name="Crookes-Goodson W.J."/>
        </authorList>
    </citation>
    <scope>NUCLEOTIDE SEQUENCE [LARGE SCALE GENOMIC DNA]</scope>
    <source>
        <strain evidence="3 4">D216</strain>
    </source>
</reference>
<dbReference type="Proteomes" id="UP000319257">
    <property type="component" value="Unassembled WGS sequence"/>
</dbReference>
<comment type="caution">
    <text evidence="3">The sequence shown here is derived from an EMBL/GenBank/DDBJ whole genome shotgun (WGS) entry which is preliminary data.</text>
</comment>
<dbReference type="InterPro" id="IPR001763">
    <property type="entry name" value="Rhodanese-like_dom"/>
</dbReference>
<dbReference type="SUPFAM" id="SSF53686">
    <property type="entry name" value="Tryptophan synthase beta subunit-like PLP-dependent enzymes"/>
    <property type="match status" value="1"/>
</dbReference>
<name>A0A507ADP7_9PEZI</name>
<dbReference type="PROSITE" id="PS50206">
    <property type="entry name" value="RHODANESE_3"/>
    <property type="match status" value="1"/>
</dbReference>
<gene>
    <name evidence="3" type="ORF">E0L32_010898</name>
</gene>
<dbReference type="OrthoDB" id="10259545at2759"/>
<dbReference type="Pfam" id="PF00291">
    <property type="entry name" value="PALP"/>
    <property type="match status" value="1"/>
</dbReference>
<feature type="region of interest" description="Disordered" evidence="1">
    <location>
        <begin position="708"/>
        <end position="733"/>
    </location>
</feature>
<protein>
    <recommendedName>
        <fullName evidence="2">Rhodanese domain-containing protein</fullName>
    </recommendedName>
</protein>
<accession>A0A507ADP7</accession>
<dbReference type="InterPro" id="IPR050214">
    <property type="entry name" value="Cys_Synth/Cystath_Beta-Synth"/>
</dbReference>
<dbReference type="STRING" id="1093900.A0A507ADP7"/>
<dbReference type="PANTHER" id="PTHR10314">
    <property type="entry name" value="CYSTATHIONINE BETA-SYNTHASE"/>
    <property type="match status" value="1"/>
</dbReference>
<feature type="domain" description="Rhodanese" evidence="2">
    <location>
        <begin position="392"/>
        <end position="505"/>
    </location>
</feature>
<organism evidence="3 4">
    <name type="scientific">Thyridium curvatum</name>
    <dbReference type="NCBI Taxonomy" id="1093900"/>
    <lineage>
        <taxon>Eukaryota</taxon>
        <taxon>Fungi</taxon>
        <taxon>Dikarya</taxon>
        <taxon>Ascomycota</taxon>
        <taxon>Pezizomycotina</taxon>
        <taxon>Sordariomycetes</taxon>
        <taxon>Sordariomycetidae</taxon>
        <taxon>Thyridiales</taxon>
        <taxon>Thyridiaceae</taxon>
        <taxon>Thyridium</taxon>
    </lineage>
</organism>
<dbReference type="InterPro" id="IPR036052">
    <property type="entry name" value="TrpB-like_PALP_sf"/>
</dbReference>
<proteinExistence type="predicted"/>
<dbReference type="GeneID" id="41978345"/>
<dbReference type="InterPro" id="IPR036873">
    <property type="entry name" value="Rhodanese-like_dom_sf"/>
</dbReference>
<dbReference type="InParanoid" id="A0A507ADP7"/>